<dbReference type="Proteomes" id="UP000746612">
    <property type="component" value="Unassembled WGS sequence"/>
</dbReference>
<feature type="region of interest" description="Disordered" evidence="1">
    <location>
        <begin position="331"/>
        <end position="395"/>
    </location>
</feature>
<reference evidence="2" key="1">
    <citation type="submission" date="2021-03" db="EMBL/GenBank/DDBJ databases">
        <authorList>
            <person name="Alouane T."/>
            <person name="Langin T."/>
            <person name="Bonhomme L."/>
        </authorList>
    </citation>
    <scope>NUCLEOTIDE SEQUENCE</scope>
    <source>
        <strain evidence="2">MDC_Fg202</strain>
    </source>
</reference>
<comment type="caution">
    <text evidence="2">The sequence shown here is derived from an EMBL/GenBank/DDBJ whole genome shotgun (WGS) entry which is preliminary data.</text>
</comment>
<evidence type="ECO:0000313" key="2">
    <source>
        <dbReference type="EMBL" id="CAG2009966.1"/>
    </source>
</evidence>
<dbReference type="AlphaFoldDB" id="A0A9N8RR14"/>
<evidence type="ECO:0000313" key="3">
    <source>
        <dbReference type="Proteomes" id="UP000746612"/>
    </source>
</evidence>
<name>A0A9N8RR14_GIBZA</name>
<protein>
    <submittedName>
        <fullName evidence="2">Uncharacterized protein</fullName>
    </submittedName>
</protein>
<feature type="region of interest" description="Disordered" evidence="1">
    <location>
        <begin position="1"/>
        <end position="48"/>
    </location>
</feature>
<feature type="compositionally biased region" description="Basic and acidic residues" evidence="1">
    <location>
        <begin position="366"/>
        <end position="386"/>
    </location>
</feature>
<proteinExistence type="predicted"/>
<accession>A0A9N8RR14</accession>
<evidence type="ECO:0000256" key="1">
    <source>
        <dbReference type="SAM" id="MobiDB-lite"/>
    </source>
</evidence>
<organism evidence="2 3">
    <name type="scientific">Gibberella zeae</name>
    <name type="common">Wheat head blight fungus</name>
    <name type="synonym">Fusarium graminearum</name>
    <dbReference type="NCBI Taxonomy" id="5518"/>
    <lineage>
        <taxon>Eukaryota</taxon>
        <taxon>Fungi</taxon>
        <taxon>Dikarya</taxon>
        <taxon>Ascomycota</taxon>
        <taxon>Pezizomycotina</taxon>
        <taxon>Sordariomycetes</taxon>
        <taxon>Hypocreomycetidae</taxon>
        <taxon>Hypocreales</taxon>
        <taxon>Nectriaceae</taxon>
        <taxon>Fusarium</taxon>
    </lineage>
</organism>
<gene>
    <name evidence="2" type="ORF">MDCFG202_LOCUS591895</name>
</gene>
<sequence>MEIDRDASRDPNSLVQTRSPRKSTRRVTPPERQALPPSPPSTAEAERVRGAPKLPAVLIALKRKVEYEDIAPLTRVFLSPTEYSDAWEQIESERVFGKFDYEPAKSRFTLHMPSTTHEAFSTAFTICLYEKLLKIGNENISIQEITSNIKPAGSARIFLNYDDKVRDLKDMLRRQPDGQFQHRRAQFPGVAFEISYSQDGKKLTRIAKEYINYSNGNIKAVVCIDINNATESTVSLWKARLTPADDGKCDLDFDQTIKSAPFRTADGKPINSDKKLTLQLHDFVPDELCNECPDFPIVIMFSKLFDLLSEAEEMQKSREFGDVERTLSESNVRKRRISSSSIEELDADDETRFRDQEQAVDVKAQYGDRDFKPRAADTKEGREHASRPRMAKRRA</sequence>
<dbReference type="EMBL" id="CAJPIJ010000195">
    <property type="protein sequence ID" value="CAG2009966.1"/>
    <property type="molecule type" value="Genomic_DNA"/>
</dbReference>